<evidence type="ECO:0000313" key="7">
    <source>
        <dbReference type="EMBL" id="MDF8334721.1"/>
    </source>
</evidence>
<feature type="domain" description="GS catalytic" evidence="6">
    <location>
        <begin position="115"/>
        <end position="447"/>
    </location>
</feature>
<evidence type="ECO:0000256" key="2">
    <source>
        <dbReference type="ARBA" id="ARBA00022598"/>
    </source>
</evidence>
<name>A0ABT6CLC8_9SPHN</name>
<proteinExistence type="inferred from homology"/>
<evidence type="ECO:0000256" key="5">
    <source>
        <dbReference type="RuleBase" id="RU000384"/>
    </source>
</evidence>
<sequence>MAENFAEWIRAKGIDEVECLVPDINGVVRGKVWPAGKFVASSDMSSLRLPSSVFSVTITGDYADTDHMDALYRDPDVTLKPDLRSICVAPGFRTPTAFVVADAMHRDGTPFEIAPRYVLQRVLDEFTAMGWKMVVAPELEFYLTEVNSDPDLPIVPPRGRSGRAESSPQPYGLESVTEFEDIIEEIYDNSEIADLQLDTMIHEGGTAQLEINFNHGEPIALCDQVTIFKRIVRQVALKHGVYATFMAKPMESQPGSAMHLHISAQDADGNNLFAGEDGFSPEFRHFVGGLQRYLPEVAPLFAPNVNSFRRMRPAHSAPINVQWGLDNRSCGLRVPVSEPAATRIENRLPGADANPYIAIAATLACGLIGLREKIEPLPLINGNAYLEDRTLPRNLDAALRLMVACEPVKAILGESFITAFARIKQAELEAYDEVISSWERDHLLLKA</sequence>
<keyword evidence="3" id="KW-0460">Magnesium</keyword>
<dbReference type="Pfam" id="PF00120">
    <property type="entry name" value="Gln-synt_C"/>
    <property type="match status" value="1"/>
</dbReference>
<comment type="similarity">
    <text evidence="4 5">Belongs to the glutamine synthetase family.</text>
</comment>
<dbReference type="RefSeq" id="WP_277279497.1">
    <property type="nucleotide sequence ID" value="NZ_JAROCY010000016.1"/>
</dbReference>
<dbReference type="SUPFAM" id="SSF54368">
    <property type="entry name" value="Glutamine synthetase, N-terminal domain"/>
    <property type="match status" value="1"/>
</dbReference>
<reference evidence="7 8" key="1">
    <citation type="submission" date="2023-03" db="EMBL/GenBank/DDBJ databases">
        <title>Novosphingobium cyanobacteriorum sp. nov., isolated from a eutrophic reservoir during the Microcystis bloom period.</title>
        <authorList>
            <person name="Kang M."/>
            <person name="Le V."/>
            <person name="Ko S.-R."/>
            <person name="Lee S.-A."/>
            <person name="Ahn C.-Y."/>
        </authorList>
    </citation>
    <scope>NUCLEOTIDE SEQUENCE [LARGE SCALE GENOMIC DNA]</scope>
    <source>
        <strain evidence="7 8">HBC54</strain>
    </source>
</reference>
<evidence type="ECO:0000256" key="4">
    <source>
        <dbReference type="PROSITE-ProRule" id="PRU01331"/>
    </source>
</evidence>
<comment type="caution">
    <text evidence="7">The sequence shown here is derived from an EMBL/GenBank/DDBJ whole genome shotgun (WGS) entry which is preliminary data.</text>
</comment>
<dbReference type="Gene3D" id="3.30.590.10">
    <property type="entry name" value="Glutamine synthetase/guanido kinase, catalytic domain"/>
    <property type="match status" value="1"/>
</dbReference>
<dbReference type="SUPFAM" id="SSF55931">
    <property type="entry name" value="Glutamine synthetase/guanido kinase"/>
    <property type="match status" value="1"/>
</dbReference>
<evidence type="ECO:0000256" key="3">
    <source>
        <dbReference type="ARBA" id="ARBA00022842"/>
    </source>
</evidence>
<dbReference type="PROSITE" id="PS51987">
    <property type="entry name" value="GS_CATALYTIC"/>
    <property type="match status" value="1"/>
</dbReference>
<evidence type="ECO:0000313" key="8">
    <source>
        <dbReference type="Proteomes" id="UP001222770"/>
    </source>
</evidence>
<comment type="cofactor">
    <cofactor evidence="1">
        <name>Mg(2+)</name>
        <dbReference type="ChEBI" id="CHEBI:18420"/>
    </cofactor>
</comment>
<evidence type="ECO:0000256" key="1">
    <source>
        <dbReference type="ARBA" id="ARBA00001946"/>
    </source>
</evidence>
<dbReference type="InterPro" id="IPR014746">
    <property type="entry name" value="Gln_synth/guanido_kin_cat_dom"/>
</dbReference>
<dbReference type="PROSITE" id="PS00181">
    <property type="entry name" value="GLNA_ATP"/>
    <property type="match status" value="1"/>
</dbReference>
<keyword evidence="8" id="KW-1185">Reference proteome</keyword>
<organism evidence="7 8">
    <name type="scientific">Novosphingobium cyanobacteriorum</name>
    <dbReference type="NCBI Taxonomy" id="3024215"/>
    <lineage>
        <taxon>Bacteria</taxon>
        <taxon>Pseudomonadati</taxon>
        <taxon>Pseudomonadota</taxon>
        <taxon>Alphaproteobacteria</taxon>
        <taxon>Sphingomonadales</taxon>
        <taxon>Sphingomonadaceae</taxon>
        <taxon>Novosphingobium</taxon>
    </lineage>
</organism>
<gene>
    <name evidence="7" type="ORF">POM99_16045</name>
</gene>
<dbReference type="PANTHER" id="PTHR43785:SF3">
    <property type="entry name" value="GS CATALYTIC DOMAIN-CONTAINING PROTEIN"/>
    <property type="match status" value="1"/>
</dbReference>
<accession>A0ABT6CLC8</accession>
<keyword evidence="2" id="KW-0436">Ligase</keyword>
<dbReference type="PANTHER" id="PTHR43785">
    <property type="entry name" value="GAMMA-GLUTAMYLPUTRESCINE SYNTHETASE"/>
    <property type="match status" value="1"/>
</dbReference>
<dbReference type="InterPro" id="IPR027303">
    <property type="entry name" value="Gln_synth_gly_rich_site"/>
</dbReference>
<evidence type="ECO:0000259" key="6">
    <source>
        <dbReference type="PROSITE" id="PS51987"/>
    </source>
</evidence>
<dbReference type="EMBL" id="JAROCY010000016">
    <property type="protein sequence ID" value="MDF8334721.1"/>
    <property type="molecule type" value="Genomic_DNA"/>
</dbReference>
<dbReference type="InterPro" id="IPR008146">
    <property type="entry name" value="Gln_synth_cat_dom"/>
</dbReference>
<protein>
    <submittedName>
        <fullName evidence="7">Glutamine synthetase family protein</fullName>
    </submittedName>
</protein>
<dbReference type="InterPro" id="IPR036651">
    <property type="entry name" value="Gln_synt_N_sf"/>
</dbReference>
<dbReference type="Gene3D" id="3.10.20.70">
    <property type="entry name" value="Glutamine synthetase, N-terminal domain"/>
    <property type="match status" value="1"/>
</dbReference>
<dbReference type="Proteomes" id="UP001222770">
    <property type="component" value="Unassembled WGS sequence"/>
</dbReference>
<dbReference type="SMART" id="SM01230">
    <property type="entry name" value="Gln-synt_C"/>
    <property type="match status" value="1"/>
</dbReference>